<comment type="caution">
    <text evidence="10">The sequence shown here is derived from an EMBL/GenBank/DDBJ whole genome shotgun (WGS) entry which is preliminary data.</text>
</comment>
<name>A0ABT5VKZ4_9BACI</name>
<reference evidence="10" key="1">
    <citation type="submission" date="2024-05" db="EMBL/GenBank/DDBJ databases">
        <title>Alkalihalobacillus sp. strain MEB203 novel alkaliphilic bacterium from Lonar Lake, India.</title>
        <authorList>
            <person name="Joshi A."/>
            <person name="Thite S."/>
            <person name="Mengade P."/>
        </authorList>
    </citation>
    <scope>NUCLEOTIDE SEQUENCE</scope>
    <source>
        <strain evidence="10">MEB 203</strain>
    </source>
</reference>
<dbReference type="InterPro" id="IPR057336">
    <property type="entry name" value="GerAC_N"/>
</dbReference>
<evidence type="ECO:0000256" key="6">
    <source>
        <dbReference type="ARBA" id="ARBA00023139"/>
    </source>
</evidence>
<evidence type="ECO:0000256" key="5">
    <source>
        <dbReference type="ARBA" id="ARBA00023136"/>
    </source>
</evidence>
<dbReference type="InterPro" id="IPR038501">
    <property type="entry name" value="Spore_GerAC_C_sf"/>
</dbReference>
<organism evidence="10 11">
    <name type="scientific">Alkalihalobacterium chitinilyticum</name>
    <dbReference type="NCBI Taxonomy" id="2980103"/>
    <lineage>
        <taxon>Bacteria</taxon>
        <taxon>Bacillati</taxon>
        <taxon>Bacillota</taxon>
        <taxon>Bacilli</taxon>
        <taxon>Bacillales</taxon>
        <taxon>Bacillaceae</taxon>
        <taxon>Alkalihalobacterium</taxon>
    </lineage>
</organism>
<dbReference type="InterPro" id="IPR046953">
    <property type="entry name" value="Spore_GerAC-like_C"/>
</dbReference>
<dbReference type="NCBIfam" id="TIGR02887">
    <property type="entry name" value="spore_ger_x_C"/>
    <property type="match status" value="1"/>
</dbReference>
<dbReference type="PROSITE" id="PS51257">
    <property type="entry name" value="PROKAR_LIPOPROTEIN"/>
    <property type="match status" value="1"/>
</dbReference>
<dbReference type="EMBL" id="JAOTPO010000016">
    <property type="protein sequence ID" value="MDE5415422.1"/>
    <property type="molecule type" value="Genomic_DNA"/>
</dbReference>
<sequence length="411" mass="47289">MFKRFPILILLVFTVMLVGCWDRHDLEELAYIIAIGIDKSEDFGMRITYQIANPEASGVNNGATGEEASDIITINAPDFISARDMLVSFVSREANFTHMKVLVVSEEIARGEDLIDYIKPSVRDREFDRKITFIVCREKAADYLRNNDPTLETRPHKFFQLMTDRWEETGLIPDSSLNEYLHRLEEDAGLFLATYSTGEKVEPKKNGMEDEYTAGQIEKKGGNPVQTIGSAVIKEGKMIGTLTGEETRIAIVLRPYIEVGTMVVTYDDPLAEGKHITARVYNEERTKVSINTDQQYPIINVEIPIVLEILTITSHIDYIQDLEKQDLLKRHIEEKYLEVAGKFIKKTQDQFKGDPFRWSLVARKNFLTLQEYWNYDWMNSYPNAEVNLDVNVEIREYGKQLRPPNIDLIKD</sequence>
<keyword evidence="6" id="KW-0564">Palmitate</keyword>
<keyword evidence="7" id="KW-0449">Lipoprotein</keyword>
<dbReference type="Gene3D" id="3.30.300.210">
    <property type="entry name" value="Nutrient germinant receptor protein C, domain 3"/>
    <property type="match status" value="1"/>
</dbReference>
<keyword evidence="3" id="KW-0309">Germination</keyword>
<dbReference type="Proteomes" id="UP001148125">
    <property type="component" value="Unassembled WGS sequence"/>
</dbReference>
<feature type="domain" description="Spore germination GerAC-like C-terminal" evidence="8">
    <location>
        <begin position="229"/>
        <end position="398"/>
    </location>
</feature>
<evidence type="ECO:0000256" key="1">
    <source>
        <dbReference type="ARBA" id="ARBA00004635"/>
    </source>
</evidence>
<dbReference type="PANTHER" id="PTHR35789:SF1">
    <property type="entry name" value="SPORE GERMINATION PROTEIN B3"/>
    <property type="match status" value="1"/>
</dbReference>
<evidence type="ECO:0000259" key="9">
    <source>
        <dbReference type="Pfam" id="PF25198"/>
    </source>
</evidence>
<evidence type="ECO:0000313" key="11">
    <source>
        <dbReference type="Proteomes" id="UP001148125"/>
    </source>
</evidence>
<feature type="domain" description="Spore germination protein N-terminal" evidence="9">
    <location>
        <begin position="22"/>
        <end position="189"/>
    </location>
</feature>
<keyword evidence="4" id="KW-0732">Signal</keyword>
<dbReference type="Pfam" id="PF25198">
    <property type="entry name" value="Spore_GerAC_N"/>
    <property type="match status" value="1"/>
</dbReference>
<dbReference type="Pfam" id="PF05504">
    <property type="entry name" value="Spore_GerAC"/>
    <property type="match status" value="1"/>
</dbReference>
<proteinExistence type="inferred from homology"/>
<protein>
    <submittedName>
        <fullName evidence="10">Ger(X)C family spore germination protein</fullName>
    </submittedName>
</protein>
<accession>A0ABT5VKZ4</accession>
<evidence type="ECO:0000256" key="7">
    <source>
        <dbReference type="ARBA" id="ARBA00023288"/>
    </source>
</evidence>
<dbReference type="PANTHER" id="PTHR35789">
    <property type="entry name" value="SPORE GERMINATION PROTEIN B3"/>
    <property type="match status" value="1"/>
</dbReference>
<evidence type="ECO:0000256" key="3">
    <source>
        <dbReference type="ARBA" id="ARBA00022544"/>
    </source>
</evidence>
<evidence type="ECO:0000256" key="4">
    <source>
        <dbReference type="ARBA" id="ARBA00022729"/>
    </source>
</evidence>
<evidence type="ECO:0000259" key="8">
    <source>
        <dbReference type="Pfam" id="PF05504"/>
    </source>
</evidence>
<evidence type="ECO:0000256" key="2">
    <source>
        <dbReference type="ARBA" id="ARBA00007886"/>
    </source>
</evidence>
<dbReference type="RefSeq" id="WP_275120024.1">
    <property type="nucleotide sequence ID" value="NZ_JAOTPO010000016.1"/>
</dbReference>
<keyword evidence="11" id="KW-1185">Reference proteome</keyword>
<evidence type="ECO:0000313" key="10">
    <source>
        <dbReference type="EMBL" id="MDE5415422.1"/>
    </source>
</evidence>
<comment type="similarity">
    <text evidence="2">Belongs to the GerABKC lipoprotein family.</text>
</comment>
<keyword evidence="5" id="KW-0472">Membrane</keyword>
<gene>
    <name evidence="10" type="ORF">N7Z68_18840</name>
</gene>
<comment type="subcellular location">
    <subcellularLocation>
        <location evidence="1">Membrane</location>
        <topology evidence="1">Lipid-anchor</topology>
    </subcellularLocation>
</comment>
<dbReference type="InterPro" id="IPR008844">
    <property type="entry name" value="Spore_GerAC-like"/>
</dbReference>